<evidence type="ECO:0000259" key="5">
    <source>
        <dbReference type="PROSITE" id="PS50977"/>
    </source>
</evidence>
<dbReference type="SUPFAM" id="SSF46689">
    <property type="entry name" value="Homeodomain-like"/>
    <property type="match status" value="1"/>
</dbReference>
<evidence type="ECO:0000256" key="3">
    <source>
        <dbReference type="ARBA" id="ARBA00023163"/>
    </source>
</evidence>
<keyword evidence="2 4" id="KW-0238">DNA-binding</keyword>
<dbReference type="Proteomes" id="UP000610303">
    <property type="component" value="Unassembled WGS sequence"/>
</dbReference>
<dbReference type="RefSeq" id="WP_189083367.1">
    <property type="nucleotide sequence ID" value="NZ_BMRJ01000001.1"/>
</dbReference>
<dbReference type="GO" id="GO:0000976">
    <property type="term" value="F:transcription cis-regulatory region binding"/>
    <property type="evidence" value="ECO:0007669"/>
    <property type="project" value="TreeGrafter"/>
</dbReference>
<evidence type="ECO:0000256" key="4">
    <source>
        <dbReference type="PROSITE-ProRule" id="PRU00335"/>
    </source>
</evidence>
<dbReference type="EMBL" id="BMRJ01000001">
    <property type="protein sequence ID" value="GGR12394.1"/>
    <property type="molecule type" value="Genomic_DNA"/>
</dbReference>
<dbReference type="GO" id="GO:0003700">
    <property type="term" value="F:DNA-binding transcription factor activity"/>
    <property type="evidence" value="ECO:0007669"/>
    <property type="project" value="TreeGrafter"/>
</dbReference>
<keyword evidence="7" id="KW-1185">Reference proteome</keyword>
<reference evidence="6" key="1">
    <citation type="journal article" date="2014" name="Int. J. Syst. Evol. Microbiol.">
        <title>Complete genome sequence of Corynebacterium casei LMG S-19264T (=DSM 44701T), isolated from a smear-ripened cheese.</title>
        <authorList>
            <consortium name="US DOE Joint Genome Institute (JGI-PGF)"/>
            <person name="Walter F."/>
            <person name="Albersmeier A."/>
            <person name="Kalinowski J."/>
            <person name="Ruckert C."/>
        </authorList>
    </citation>
    <scope>NUCLEOTIDE SEQUENCE</scope>
    <source>
        <strain evidence="6">JCM 3346</strain>
    </source>
</reference>
<keyword evidence="1" id="KW-0805">Transcription regulation</keyword>
<dbReference type="PANTHER" id="PTHR30055">
    <property type="entry name" value="HTH-TYPE TRANSCRIPTIONAL REGULATOR RUTR"/>
    <property type="match status" value="1"/>
</dbReference>
<sequence>MPLPRFQRLAPADQARILGVARAHFARDGHDGASYNRIIADAGISKASAYHYFDGKADLYDAVVADASARIAAALGPWLPQPEAGAFWRELAAANERLLGHLAAHPDDRSLLSSASGGSEPDPWTAEVVADARRLELVTVPDEPQLLLAATQGLLDALDRYALAEPGRARVAAEHMPALLARLWGSPGSPGSPGAIG</sequence>
<evidence type="ECO:0000256" key="2">
    <source>
        <dbReference type="ARBA" id="ARBA00023125"/>
    </source>
</evidence>
<feature type="DNA-binding region" description="H-T-H motif" evidence="4">
    <location>
        <begin position="34"/>
        <end position="53"/>
    </location>
</feature>
<dbReference type="Pfam" id="PF00440">
    <property type="entry name" value="TetR_N"/>
    <property type="match status" value="1"/>
</dbReference>
<evidence type="ECO:0000313" key="6">
    <source>
        <dbReference type="EMBL" id="GGR12394.1"/>
    </source>
</evidence>
<dbReference type="InterPro" id="IPR001647">
    <property type="entry name" value="HTH_TetR"/>
</dbReference>
<protein>
    <recommendedName>
        <fullName evidence="5">HTH tetR-type domain-containing protein</fullName>
    </recommendedName>
</protein>
<proteinExistence type="predicted"/>
<keyword evidence="3" id="KW-0804">Transcription</keyword>
<evidence type="ECO:0000313" key="7">
    <source>
        <dbReference type="Proteomes" id="UP000610303"/>
    </source>
</evidence>
<dbReference type="PROSITE" id="PS50977">
    <property type="entry name" value="HTH_TETR_2"/>
    <property type="match status" value="1"/>
</dbReference>
<dbReference type="Gene3D" id="1.10.357.10">
    <property type="entry name" value="Tetracycline Repressor, domain 2"/>
    <property type="match status" value="1"/>
</dbReference>
<reference evidence="6" key="2">
    <citation type="submission" date="2020-09" db="EMBL/GenBank/DDBJ databases">
        <authorList>
            <person name="Sun Q."/>
            <person name="Ohkuma M."/>
        </authorList>
    </citation>
    <scope>NUCLEOTIDE SEQUENCE</scope>
    <source>
        <strain evidence="6">JCM 3346</strain>
    </source>
</reference>
<evidence type="ECO:0000256" key="1">
    <source>
        <dbReference type="ARBA" id="ARBA00023015"/>
    </source>
</evidence>
<dbReference type="InterPro" id="IPR050109">
    <property type="entry name" value="HTH-type_TetR-like_transc_reg"/>
</dbReference>
<gene>
    <name evidence="6" type="ORF">GCM10010196_01030</name>
</gene>
<dbReference type="InterPro" id="IPR009057">
    <property type="entry name" value="Homeodomain-like_sf"/>
</dbReference>
<accession>A0A918F969</accession>
<dbReference type="PANTHER" id="PTHR30055:SF234">
    <property type="entry name" value="HTH-TYPE TRANSCRIPTIONAL REGULATOR BETI"/>
    <property type="match status" value="1"/>
</dbReference>
<feature type="domain" description="HTH tetR-type" evidence="5">
    <location>
        <begin position="11"/>
        <end position="71"/>
    </location>
</feature>
<dbReference type="AlphaFoldDB" id="A0A918F969"/>
<comment type="caution">
    <text evidence="6">The sequence shown here is derived from an EMBL/GenBank/DDBJ whole genome shotgun (WGS) entry which is preliminary data.</text>
</comment>
<name>A0A918F969_AGRME</name>
<dbReference type="PRINTS" id="PR00455">
    <property type="entry name" value="HTHTETR"/>
</dbReference>
<organism evidence="6 7">
    <name type="scientific">Agromyces mediolanus</name>
    <name type="common">Corynebacterium mediolanum</name>
    <dbReference type="NCBI Taxonomy" id="41986"/>
    <lineage>
        <taxon>Bacteria</taxon>
        <taxon>Bacillati</taxon>
        <taxon>Actinomycetota</taxon>
        <taxon>Actinomycetes</taxon>
        <taxon>Micrococcales</taxon>
        <taxon>Microbacteriaceae</taxon>
        <taxon>Agromyces</taxon>
    </lineage>
</organism>